<evidence type="ECO:0000313" key="7">
    <source>
        <dbReference type="EMBL" id="OGL73759.1"/>
    </source>
</evidence>
<dbReference type="CDD" id="cd00353">
    <property type="entry name" value="Ribosomal_S15p_S13e"/>
    <property type="match status" value="1"/>
</dbReference>
<comment type="similarity">
    <text evidence="4 5">Belongs to the universal ribosomal protein uS15 family.</text>
</comment>
<dbReference type="PROSITE" id="PS00362">
    <property type="entry name" value="RIBOSOMAL_S15"/>
    <property type="match status" value="1"/>
</dbReference>
<gene>
    <name evidence="4" type="primary">rpsO</name>
    <name evidence="7" type="ORF">A3C96_03065</name>
</gene>
<comment type="caution">
    <text evidence="7">The sequence shown here is derived from an EMBL/GenBank/DDBJ whole genome shotgun (WGS) entry which is preliminary data.</text>
</comment>
<evidence type="ECO:0000256" key="6">
    <source>
        <dbReference type="RuleBase" id="RU004524"/>
    </source>
</evidence>
<dbReference type="PANTHER" id="PTHR23321">
    <property type="entry name" value="RIBOSOMAL PROTEIN S15, BACTERIAL AND ORGANELLAR"/>
    <property type="match status" value="1"/>
</dbReference>
<proteinExistence type="inferred from homology"/>
<dbReference type="PANTHER" id="PTHR23321:SF26">
    <property type="entry name" value="SMALL RIBOSOMAL SUBUNIT PROTEIN US15M"/>
    <property type="match status" value="1"/>
</dbReference>
<evidence type="ECO:0000256" key="4">
    <source>
        <dbReference type="HAMAP-Rule" id="MF_01343"/>
    </source>
</evidence>
<organism evidence="7 8">
    <name type="scientific">Candidatus Uhrbacteria bacterium RIFCSPHIGHO2_02_FULL_60_10</name>
    <dbReference type="NCBI Taxonomy" id="1802392"/>
    <lineage>
        <taxon>Bacteria</taxon>
        <taxon>Candidatus Uhriibacteriota</taxon>
    </lineage>
</organism>
<comment type="subunit">
    <text evidence="3 4">Part of the 30S ribosomal subunit. Forms a bridge to the 50S subunit in the 70S ribosome, contacting the 23S rRNA.</text>
</comment>
<keyword evidence="4 6" id="KW-0694">RNA-binding</keyword>
<comment type="function">
    <text evidence="4 6">One of the primary rRNA binding proteins, it binds directly to 16S rRNA where it helps nucleate assembly of the platform of the 30S subunit by binding and bridging several RNA helices of the 16S rRNA.</text>
</comment>
<name>A0A1F7U667_9BACT</name>
<accession>A0A1F7U667</accession>
<protein>
    <recommendedName>
        <fullName evidence="4">Small ribosomal subunit protein uS15</fullName>
    </recommendedName>
</protein>
<dbReference type="EMBL" id="MGEA01000048">
    <property type="protein sequence ID" value="OGL73759.1"/>
    <property type="molecule type" value="Genomic_DNA"/>
</dbReference>
<dbReference type="InterPro" id="IPR000589">
    <property type="entry name" value="Ribosomal_uS15"/>
</dbReference>
<comment type="function">
    <text evidence="4">Forms an intersubunit bridge (bridge B4) with the 23S rRNA of the 50S subunit in the ribosome.</text>
</comment>
<dbReference type="Pfam" id="PF00312">
    <property type="entry name" value="Ribosomal_S15"/>
    <property type="match status" value="1"/>
</dbReference>
<dbReference type="GO" id="GO:0003735">
    <property type="term" value="F:structural constituent of ribosome"/>
    <property type="evidence" value="ECO:0007669"/>
    <property type="project" value="InterPro"/>
</dbReference>
<dbReference type="NCBIfam" id="TIGR00952">
    <property type="entry name" value="S15_bact"/>
    <property type="match status" value="1"/>
</dbReference>
<evidence type="ECO:0000256" key="3">
    <source>
        <dbReference type="ARBA" id="ARBA00064542"/>
    </source>
</evidence>
<dbReference type="Proteomes" id="UP000177088">
    <property type="component" value="Unassembled WGS sequence"/>
</dbReference>
<dbReference type="SUPFAM" id="SSF47060">
    <property type="entry name" value="S15/NS1 RNA-binding domain"/>
    <property type="match status" value="1"/>
</dbReference>
<dbReference type="SMART" id="SM01387">
    <property type="entry name" value="Ribosomal_S15"/>
    <property type="match status" value="1"/>
</dbReference>
<dbReference type="InterPro" id="IPR009068">
    <property type="entry name" value="uS15_NS1_RNA-bd_sf"/>
</dbReference>
<sequence>MLDKKQKEKLIAEYRTHESDTGSPQVQVAILTAEIEDLSKHLLDHKKDFSSRRGLLRKVSERRRLLKYLEREDAKAHAKLVEKLGLRA</sequence>
<dbReference type="GO" id="GO:0006412">
    <property type="term" value="P:translation"/>
    <property type="evidence" value="ECO:0007669"/>
    <property type="project" value="UniProtKB-UniRule"/>
</dbReference>
<dbReference type="GO" id="GO:0022627">
    <property type="term" value="C:cytosolic small ribosomal subunit"/>
    <property type="evidence" value="ECO:0007669"/>
    <property type="project" value="TreeGrafter"/>
</dbReference>
<dbReference type="Gene3D" id="6.10.250.3130">
    <property type="match status" value="1"/>
</dbReference>
<evidence type="ECO:0000313" key="8">
    <source>
        <dbReference type="Proteomes" id="UP000177088"/>
    </source>
</evidence>
<evidence type="ECO:0000256" key="5">
    <source>
        <dbReference type="RuleBase" id="RU003919"/>
    </source>
</evidence>
<keyword evidence="4 6" id="KW-0699">rRNA-binding</keyword>
<dbReference type="InterPro" id="IPR005290">
    <property type="entry name" value="Ribosomal_uS15_bac-type"/>
</dbReference>
<keyword evidence="1 4" id="KW-0689">Ribosomal protein</keyword>
<evidence type="ECO:0000256" key="2">
    <source>
        <dbReference type="ARBA" id="ARBA00023274"/>
    </source>
</evidence>
<dbReference type="Gene3D" id="1.10.287.10">
    <property type="entry name" value="S15/NS1, RNA-binding"/>
    <property type="match status" value="1"/>
</dbReference>
<evidence type="ECO:0000256" key="1">
    <source>
        <dbReference type="ARBA" id="ARBA00022980"/>
    </source>
</evidence>
<reference evidence="7 8" key="1">
    <citation type="journal article" date="2016" name="Nat. Commun.">
        <title>Thousands of microbial genomes shed light on interconnected biogeochemical processes in an aquifer system.</title>
        <authorList>
            <person name="Anantharaman K."/>
            <person name="Brown C.T."/>
            <person name="Hug L.A."/>
            <person name="Sharon I."/>
            <person name="Castelle C.J."/>
            <person name="Probst A.J."/>
            <person name="Thomas B.C."/>
            <person name="Singh A."/>
            <person name="Wilkins M.J."/>
            <person name="Karaoz U."/>
            <person name="Brodie E.L."/>
            <person name="Williams K.H."/>
            <person name="Hubbard S.S."/>
            <person name="Banfield J.F."/>
        </authorList>
    </citation>
    <scope>NUCLEOTIDE SEQUENCE [LARGE SCALE GENOMIC DNA]</scope>
</reference>
<keyword evidence="2 4" id="KW-0687">Ribonucleoprotein</keyword>
<dbReference type="FunFam" id="1.10.287.10:FF:000002">
    <property type="entry name" value="30S ribosomal protein S15"/>
    <property type="match status" value="1"/>
</dbReference>
<dbReference type="GO" id="GO:0019843">
    <property type="term" value="F:rRNA binding"/>
    <property type="evidence" value="ECO:0007669"/>
    <property type="project" value="UniProtKB-UniRule"/>
</dbReference>
<dbReference type="AlphaFoldDB" id="A0A1F7U667"/>
<dbReference type="HAMAP" id="MF_01343_B">
    <property type="entry name" value="Ribosomal_uS15_B"/>
    <property type="match status" value="1"/>
</dbReference>